<dbReference type="InterPro" id="IPR002052">
    <property type="entry name" value="DNA_methylase_N6_adenine_CS"/>
</dbReference>
<dbReference type="Pfam" id="PF02926">
    <property type="entry name" value="THUMP"/>
    <property type="match status" value="1"/>
</dbReference>
<keyword evidence="1 5" id="KW-0489">Methyltransferase</keyword>
<protein>
    <submittedName>
        <fullName evidence="5">RNA methyltransferase</fullName>
    </submittedName>
</protein>
<dbReference type="Gene3D" id="3.40.50.150">
    <property type="entry name" value="Vaccinia Virus protein VP39"/>
    <property type="match status" value="1"/>
</dbReference>
<dbReference type="InterPro" id="IPR029063">
    <property type="entry name" value="SAM-dependent_MTases_sf"/>
</dbReference>
<dbReference type="Pfam" id="PF01170">
    <property type="entry name" value="UPF0020"/>
    <property type="match status" value="1"/>
</dbReference>
<accession>A0A7D4CGY1</accession>
<dbReference type="KEGG" id="ttz:FHG85_07905"/>
<evidence type="ECO:0000256" key="3">
    <source>
        <dbReference type="PROSITE-ProRule" id="PRU00529"/>
    </source>
</evidence>
<dbReference type="CDD" id="cd11715">
    <property type="entry name" value="THUMP_AdoMetMT"/>
    <property type="match status" value="1"/>
</dbReference>
<dbReference type="SMART" id="SM00981">
    <property type="entry name" value="THUMP"/>
    <property type="match status" value="1"/>
</dbReference>
<dbReference type="GO" id="GO:0008990">
    <property type="term" value="F:rRNA (guanine-N2-)-methyltransferase activity"/>
    <property type="evidence" value="ECO:0007669"/>
    <property type="project" value="TreeGrafter"/>
</dbReference>
<evidence type="ECO:0000259" key="4">
    <source>
        <dbReference type="PROSITE" id="PS51165"/>
    </source>
</evidence>
<evidence type="ECO:0000313" key="5">
    <source>
        <dbReference type="EMBL" id="QKG80186.1"/>
    </source>
</evidence>
<dbReference type="InterPro" id="IPR053943">
    <property type="entry name" value="RlmKL-like_Mtase_CS"/>
</dbReference>
<proteinExistence type="predicted"/>
<dbReference type="InterPro" id="IPR000241">
    <property type="entry name" value="RlmKL-like_Mtase"/>
</dbReference>
<dbReference type="SUPFAM" id="SSF53335">
    <property type="entry name" value="S-adenosyl-L-methionine-dependent methyltransferases"/>
    <property type="match status" value="1"/>
</dbReference>
<feature type="domain" description="THUMP" evidence="4">
    <location>
        <begin position="46"/>
        <end position="157"/>
    </location>
</feature>
<keyword evidence="6" id="KW-1185">Reference proteome</keyword>
<dbReference type="GO" id="GO:0003723">
    <property type="term" value="F:RNA binding"/>
    <property type="evidence" value="ECO:0007669"/>
    <property type="project" value="UniProtKB-UniRule"/>
</dbReference>
<dbReference type="PANTHER" id="PTHR47313:SF1">
    <property type="entry name" value="RIBOSOMAL RNA LARGE SUBUNIT METHYLTRANSFERASE K_L"/>
    <property type="match status" value="1"/>
</dbReference>
<evidence type="ECO:0000313" key="6">
    <source>
        <dbReference type="Proteomes" id="UP000500961"/>
    </source>
</evidence>
<evidence type="ECO:0000256" key="2">
    <source>
        <dbReference type="ARBA" id="ARBA00022679"/>
    </source>
</evidence>
<name>A0A7D4CGY1_9BACT</name>
<keyword evidence="2 5" id="KW-0808">Transferase</keyword>
<reference evidence="5 6" key="1">
    <citation type="submission" date="2019-07" db="EMBL/GenBank/DDBJ databases">
        <title>Thalassofilum flectens gen. nov., sp. nov., a novel moderate thermophilic anaerobe from a shallow sea hot spring in Kunashir Island (Russia), representing a new family in the order Bacteroidales, and proposal of Thalassofilacea fam. nov.</title>
        <authorList>
            <person name="Kochetkova T.V."/>
            <person name="Podosokorskaya O.A."/>
            <person name="Novikov A."/>
            <person name="Elcheninov A.G."/>
            <person name="Toshchakov S.V."/>
            <person name="Kublanov I.V."/>
        </authorList>
    </citation>
    <scope>NUCLEOTIDE SEQUENCE [LARGE SCALE GENOMIC DNA]</scope>
    <source>
        <strain evidence="5 6">38-H</strain>
    </source>
</reference>
<dbReference type="GO" id="GO:0070043">
    <property type="term" value="F:rRNA (guanine-N7-)-methyltransferase activity"/>
    <property type="evidence" value="ECO:0007669"/>
    <property type="project" value="TreeGrafter"/>
</dbReference>
<dbReference type="PROSITE" id="PS01261">
    <property type="entry name" value="UPF0020"/>
    <property type="match status" value="1"/>
</dbReference>
<dbReference type="PROSITE" id="PS00092">
    <property type="entry name" value="N6_MTASE"/>
    <property type="match status" value="1"/>
</dbReference>
<dbReference type="InterPro" id="IPR004114">
    <property type="entry name" value="THUMP_dom"/>
</dbReference>
<dbReference type="Pfam" id="PF22020">
    <property type="entry name" value="RlmL_1st"/>
    <property type="match status" value="1"/>
</dbReference>
<evidence type="ECO:0000256" key="1">
    <source>
        <dbReference type="ARBA" id="ARBA00022603"/>
    </source>
</evidence>
<dbReference type="Gene3D" id="3.30.2130.30">
    <property type="match status" value="1"/>
</dbReference>
<keyword evidence="3" id="KW-0694">RNA-binding</keyword>
<dbReference type="PANTHER" id="PTHR47313">
    <property type="entry name" value="RIBOSOMAL RNA LARGE SUBUNIT METHYLTRANSFERASE K/L"/>
    <property type="match status" value="1"/>
</dbReference>
<dbReference type="PROSITE" id="PS51165">
    <property type="entry name" value="THUMP"/>
    <property type="match status" value="1"/>
</dbReference>
<dbReference type="InterPro" id="IPR054170">
    <property type="entry name" value="RlmL_1st"/>
</dbReference>
<dbReference type="AlphaFoldDB" id="A0A7D4CGY1"/>
<sequence>MSDKFQMIAKTLQGLEGVLAEELKEIGAENIETGCRSVSYYGTKETLYKSNFWLRTALRVLKPIYVFNARTIDEFYGNARKFDWSSVMDLSHKFAVESVVNSEHFPHSRYIALKLKDAIADQFRDKFGKRPFVDPKKPHIKFHVHVNNDVCTISLDSSGESLHRRGYRVAQDVAPINEVLAAGLIKLAGWDGDSVFVDPMCGSGTILIEAALIAYGIAPGIFRQHFGFENWLDFDEELLQSIYNDDSRERDFEYLILGRDISKQAIASAMENVKESGLQRKIDLGVASIFDYIPPKVEKGLVVTNPPYGERLKKAQIENFYKQISDVFKKNYTGYDVWLISSNQEALKSFGLRPSAKHTLFNGALECKFQRFTMYKGSVKSKFKNQK</sequence>
<organism evidence="5 6">
    <name type="scientific">Tenuifilum thalassicum</name>
    <dbReference type="NCBI Taxonomy" id="2590900"/>
    <lineage>
        <taxon>Bacteria</taxon>
        <taxon>Pseudomonadati</taxon>
        <taxon>Bacteroidota</taxon>
        <taxon>Bacteroidia</taxon>
        <taxon>Bacteroidales</taxon>
        <taxon>Tenuifilaceae</taxon>
        <taxon>Tenuifilum</taxon>
    </lineage>
</organism>
<gene>
    <name evidence="5" type="ORF">FHG85_07905</name>
</gene>
<dbReference type="Proteomes" id="UP000500961">
    <property type="component" value="Chromosome"/>
</dbReference>
<dbReference type="EMBL" id="CP041345">
    <property type="protein sequence ID" value="QKG80186.1"/>
    <property type="molecule type" value="Genomic_DNA"/>
</dbReference>
<dbReference type="RefSeq" id="WP_173074689.1">
    <property type="nucleotide sequence ID" value="NZ_CP041345.1"/>
</dbReference>